<evidence type="ECO:0000256" key="5">
    <source>
        <dbReference type="ARBA" id="ARBA00023203"/>
    </source>
</evidence>
<dbReference type="EMBL" id="JBGBPQ010000011">
    <property type="protein sequence ID" value="KAL1515605.1"/>
    <property type="molecule type" value="Genomic_DNA"/>
</dbReference>
<keyword evidence="5 6" id="KW-0009">Actin-binding</keyword>
<keyword evidence="1 6" id="KW-0547">Nucleotide-binding</keyword>
<evidence type="ECO:0000256" key="7">
    <source>
        <dbReference type="SAM" id="MobiDB-lite"/>
    </source>
</evidence>
<feature type="compositionally biased region" description="Polar residues" evidence="7">
    <location>
        <begin position="1"/>
        <end position="10"/>
    </location>
</feature>
<dbReference type="Gene3D" id="1.20.5.4820">
    <property type="match status" value="1"/>
</dbReference>
<accession>A0AB34J9S0</accession>
<comment type="similarity">
    <text evidence="6">Belongs to the TRAFAC class myosin-kinesin ATPase superfamily. Myosin family.</text>
</comment>
<dbReference type="PRINTS" id="PR00193">
    <property type="entry name" value="MYOSINHEAVY"/>
</dbReference>
<dbReference type="CDD" id="cd00124">
    <property type="entry name" value="MYSc"/>
    <property type="match status" value="1"/>
</dbReference>
<keyword evidence="3 6" id="KW-0518">Myosin</keyword>
<feature type="compositionally biased region" description="Low complexity" evidence="7">
    <location>
        <begin position="680"/>
        <end position="693"/>
    </location>
</feature>
<proteinExistence type="inferred from homology"/>
<dbReference type="InterPro" id="IPR036961">
    <property type="entry name" value="Kinesin_motor_dom_sf"/>
</dbReference>
<evidence type="ECO:0000313" key="10">
    <source>
        <dbReference type="Proteomes" id="UP001515480"/>
    </source>
</evidence>
<evidence type="ECO:0000256" key="1">
    <source>
        <dbReference type="ARBA" id="ARBA00022741"/>
    </source>
</evidence>
<dbReference type="PANTHER" id="PTHR13140">
    <property type="entry name" value="MYOSIN"/>
    <property type="match status" value="1"/>
</dbReference>
<dbReference type="GO" id="GO:0005524">
    <property type="term" value="F:ATP binding"/>
    <property type="evidence" value="ECO:0007669"/>
    <property type="project" value="UniProtKB-UniRule"/>
</dbReference>
<sequence>MSQPVSSQHPTAPVGNRANSRTSFSPPLAAAAPPPRLLSLRVMSLQMSALALEGDANDDAAAEAFFQKLSPTFTQSGKPRNAVITLGHDILDLPQITAETLHEMLRRRFEREVVYTNIGDIVLSVNPFQSTGSLGAAVMARYRTQPLRGLPPHLYAMMQRAYETITKDEAADGESQSIIISGESGAGKTEAMKICLSFLTTAASDGRSPMGASIARQLTLTNPVFECLGNATTLRNLNSSRFGKHFDVQFVRGNGVLLGAHATAYLLEKPRIVSHSADERNYHIFYSLLHADEKTTSTAWELSTSSWRDYSILCHDQTSAALEATDGQRFRELLDALISLGFDESRREQLFRMLALVLHLGNLEFSAKAEQSVQSGGAEGCEVRDMQLLHKCCRLLEAPPHLLDAALCSRRMGGGAVERYVLPRTAAGAAAVRNSICMHVYSLAFRWAVEHINAQLSSSAPHAMTIGLLDIFGFEVFETNGFSQLCINLTNELLHNLFIDHVILQEQRVHEREGIEWKEIDYEDNSAVIALISERPMCIFGTLDDACVTGRGSDAAFITSLHALFAPSRAPPTGHDAAVERVPSFANRSQSSTMLLSRKMVSWEAKAAAYVKPRFREATCFAVRHYAGEVTYDGSGFVEMNLDDLSVEVRELLEVHSQFQPLSQLAKADSELRQADSAEARTSSAEARASFAEARTSSAEPSLRRLTIARDFGRRVGSLLEKLRATHKHYVRCLKPNHTLQPAVWDGDFVGRQLVYSGLLEVAKVRKAGYPYRRELDAFFGYYRVCVAALCKPRDERLSRLSPAEKVRLLLEELCILPSSYRVGKTTVFLHDDAMICLDAERKKYDIHNKRMMWHMLTFTLRLVEYSRRLRRRAERGKQLREQAEEEAAAKEAAEAAAREAVEAAAKAAAEAAAAEAEEAAAKEAAAKEAEEAAAKEAAEAAAKEAEEAAAKEAAAKEAAEAAAKEAAAKEAEEVAAKEAKEAAAAEAAAEAEAAAKEAAAKEAAEAAAKEAAAAAEAAARTSGLAANVSGVIEAGAEGALQAEVLALREENARLRAEARSACVEVREMEALLERAVAAAALGAEAERSSFKRRADAVSGAGAEAGVNASRGVEVATSVKEAAGVAPAEEETVGVTNMQRAASAKEAVGGATSVEEEGGTASVEEEEGGATNTGGAASVKDTEGGTTRVKKAARCSTIVKDDAWWLTRRSTSVQKEAPWTREVGWATIVKDEDSWVAGDAVNGNEAVEPEAMRKPPPKKPLRIPLADPIDPASPEAWGRTSADPRRVVVLEPRAMSTGALVDATRSGSRSNVAPATPASETPALAPKLKKKKSSFSFGDLFNVTRVLSKLDLFCTMRKSSSDLEGAEPSIRASSENPSEGNPPEWPKNADFPDPKLTV</sequence>
<evidence type="ECO:0000259" key="8">
    <source>
        <dbReference type="PROSITE" id="PS51456"/>
    </source>
</evidence>
<keyword evidence="2 6" id="KW-0067">ATP-binding</keyword>
<keyword evidence="10" id="KW-1185">Reference proteome</keyword>
<keyword evidence="4 6" id="KW-0505">Motor protein</keyword>
<feature type="region of interest" description="Disordered" evidence="7">
    <location>
        <begin position="923"/>
        <end position="957"/>
    </location>
</feature>
<feature type="region of interest" description="Disordered" evidence="7">
    <location>
        <begin position="1144"/>
        <end position="1185"/>
    </location>
</feature>
<protein>
    <recommendedName>
        <fullName evidence="8">Myosin motor domain-containing protein</fullName>
    </recommendedName>
</protein>
<feature type="region of interest" description="Disordered" evidence="7">
    <location>
        <begin position="1358"/>
        <end position="1398"/>
    </location>
</feature>
<gene>
    <name evidence="9" type="ORF">AB1Y20_002224</name>
</gene>
<dbReference type="GO" id="GO:0003774">
    <property type="term" value="F:cytoskeletal motor activity"/>
    <property type="evidence" value="ECO:0007669"/>
    <property type="project" value="UniProtKB-UniRule"/>
</dbReference>
<dbReference type="SUPFAM" id="SSF52540">
    <property type="entry name" value="P-loop containing nucleoside triphosphate hydrolases"/>
    <property type="match status" value="1"/>
</dbReference>
<dbReference type="GO" id="GO:0003779">
    <property type="term" value="F:actin binding"/>
    <property type="evidence" value="ECO:0007669"/>
    <property type="project" value="UniProtKB-KW"/>
</dbReference>
<evidence type="ECO:0000313" key="9">
    <source>
        <dbReference type="EMBL" id="KAL1515605.1"/>
    </source>
</evidence>
<name>A0AB34J9S0_PRYPA</name>
<feature type="compositionally biased region" description="Acidic residues" evidence="7">
    <location>
        <begin position="1154"/>
        <end position="1168"/>
    </location>
</feature>
<feature type="region of interest" description="Disordered" evidence="7">
    <location>
        <begin position="673"/>
        <end position="693"/>
    </location>
</feature>
<dbReference type="GO" id="GO:0016459">
    <property type="term" value="C:myosin complex"/>
    <property type="evidence" value="ECO:0007669"/>
    <property type="project" value="UniProtKB-KW"/>
</dbReference>
<evidence type="ECO:0000256" key="6">
    <source>
        <dbReference type="PROSITE-ProRule" id="PRU00782"/>
    </source>
</evidence>
<evidence type="ECO:0000256" key="4">
    <source>
        <dbReference type="ARBA" id="ARBA00023175"/>
    </source>
</evidence>
<dbReference type="InterPro" id="IPR001609">
    <property type="entry name" value="Myosin_head_motor_dom-like"/>
</dbReference>
<dbReference type="Proteomes" id="UP001515480">
    <property type="component" value="Unassembled WGS sequence"/>
</dbReference>
<evidence type="ECO:0000256" key="2">
    <source>
        <dbReference type="ARBA" id="ARBA00022840"/>
    </source>
</evidence>
<dbReference type="PROSITE" id="PS51456">
    <property type="entry name" value="MYOSIN_MOTOR"/>
    <property type="match status" value="1"/>
</dbReference>
<organism evidence="9 10">
    <name type="scientific">Prymnesium parvum</name>
    <name type="common">Toxic golden alga</name>
    <dbReference type="NCBI Taxonomy" id="97485"/>
    <lineage>
        <taxon>Eukaryota</taxon>
        <taxon>Haptista</taxon>
        <taxon>Haptophyta</taxon>
        <taxon>Prymnesiophyceae</taxon>
        <taxon>Prymnesiales</taxon>
        <taxon>Prymnesiaceae</taxon>
        <taxon>Prymnesium</taxon>
    </lineage>
</organism>
<feature type="domain" description="Myosin motor" evidence="8">
    <location>
        <begin position="85"/>
        <end position="843"/>
    </location>
</feature>
<feature type="region of interest" description="Disordered" evidence="7">
    <location>
        <begin position="1302"/>
        <end position="1329"/>
    </location>
</feature>
<dbReference type="Gene3D" id="1.20.120.720">
    <property type="entry name" value="Myosin VI head, motor domain, U50 subdomain"/>
    <property type="match status" value="1"/>
</dbReference>
<dbReference type="Gene3D" id="1.10.10.820">
    <property type="match status" value="1"/>
</dbReference>
<dbReference type="InterPro" id="IPR027417">
    <property type="entry name" value="P-loop_NTPase"/>
</dbReference>
<feature type="region of interest" description="Disordered" evidence="7">
    <location>
        <begin position="1"/>
        <end position="29"/>
    </location>
</feature>
<feature type="region of interest" description="Actin-binding" evidence="6">
    <location>
        <begin position="716"/>
        <end position="738"/>
    </location>
</feature>
<dbReference type="Gene3D" id="3.40.850.10">
    <property type="entry name" value="Kinesin motor domain"/>
    <property type="match status" value="1"/>
</dbReference>
<dbReference type="Gene3D" id="1.20.58.530">
    <property type="match status" value="1"/>
</dbReference>
<evidence type="ECO:0000256" key="3">
    <source>
        <dbReference type="ARBA" id="ARBA00023123"/>
    </source>
</evidence>
<dbReference type="Pfam" id="PF00063">
    <property type="entry name" value="Myosin_head"/>
    <property type="match status" value="2"/>
</dbReference>
<comment type="caution">
    <text evidence="9">The sequence shown here is derived from an EMBL/GenBank/DDBJ whole genome shotgun (WGS) entry which is preliminary data.</text>
</comment>
<reference evidence="9 10" key="1">
    <citation type="journal article" date="2024" name="Science">
        <title>Giant polyketide synthase enzymes in the biosynthesis of giant marine polyether toxins.</title>
        <authorList>
            <person name="Fallon T.R."/>
            <person name="Shende V.V."/>
            <person name="Wierzbicki I.H."/>
            <person name="Pendleton A.L."/>
            <person name="Watervoot N.F."/>
            <person name="Auber R.P."/>
            <person name="Gonzalez D.J."/>
            <person name="Wisecaver J.H."/>
            <person name="Moore B.S."/>
        </authorList>
    </citation>
    <scope>NUCLEOTIDE SEQUENCE [LARGE SCALE GENOMIC DNA]</scope>
    <source>
        <strain evidence="9 10">12B1</strain>
    </source>
</reference>
<feature type="binding site" evidence="6">
    <location>
        <begin position="182"/>
        <end position="189"/>
    </location>
    <ligand>
        <name>ATP</name>
        <dbReference type="ChEBI" id="CHEBI:30616"/>
    </ligand>
</feature>
<dbReference type="SMART" id="SM00242">
    <property type="entry name" value="MYSc"/>
    <property type="match status" value="1"/>
</dbReference>